<organism evidence="1 2">
    <name type="scientific">Streptomyces tamarix</name>
    <dbReference type="NCBI Taxonomy" id="3078565"/>
    <lineage>
        <taxon>Bacteria</taxon>
        <taxon>Bacillati</taxon>
        <taxon>Actinomycetota</taxon>
        <taxon>Actinomycetes</taxon>
        <taxon>Kitasatosporales</taxon>
        <taxon>Streptomycetaceae</taxon>
        <taxon>Streptomyces</taxon>
    </lineage>
</organism>
<evidence type="ECO:0000313" key="1">
    <source>
        <dbReference type="EMBL" id="MDT9686065.1"/>
    </source>
</evidence>
<gene>
    <name evidence="1" type="ORF">RND61_28930</name>
</gene>
<dbReference type="Proteomes" id="UP001250181">
    <property type="component" value="Unassembled WGS sequence"/>
</dbReference>
<comment type="caution">
    <text evidence="1">The sequence shown here is derived from an EMBL/GenBank/DDBJ whole genome shotgun (WGS) entry which is preliminary data.</text>
</comment>
<reference evidence="1 2" key="1">
    <citation type="submission" date="2023-09" db="EMBL/GenBank/DDBJ databases">
        <title>Streptomyces sp. nov.: A antagonism against Alternaria gaisen Producing Streptochlin, Isolated from Tamarix root soil.</title>
        <authorList>
            <person name="Chen Y."/>
        </authorList>
    </citation>
    <scope>NUCLEOTIDE SEQUENCE [LARGE SCALE GENOMIC DNA]</scope>
    <source>
        <strain evidence="1 2">TRM76323</strain>
    </source>
</reference>
<dbReference type="RefSeq" id="WP_315881099.1">
    <property type="nucleotide sequence ID" value="NZ_JAWCTQ010000054.1"/>
</dbReference>
<dbReference type="EMBL" id="JAWCTQ010000054">
    <property type="protein sequence ID" value="MDT9686065.1"/>
    <property type="molecule type" value="Genomic_DNA"/>
</dbReference>
<protein>
    <submittedName>
        <fullName evidence="1">Uncharacterized protein</fullName>
    </submittedName>
</protein>
<name>A0ABU3QTJ8_9ACTN</name>
<proteinExistence type="predicted"/>
<feature type="non-terminal residue" evidence="1">
    <location>
        <position position="86"/>
    </location>
</feature>
<sequence>MGTETFSIEICGTPLDLPMEERKEWSIRDVLGLAPERGGYERRCPGASCTILVPEGAMITVPSDDPLDITLVPPEEAERRRGAGGA</sequence>
<accession>A0ABU3QTJ8</accession>
<keyword evidence="2" id="KW-1185">Reference proteome</keyword>
<evidence type="ECO:0000313" key="2">
    <source>
        <dbReference type="Proteomes" id="UP001250181"/>
    </source>
</evidence>